<keyword evidence="1" id="KW-0472">Membrane</keyword>
<evidence type="ECO:0000256" key="1">
    <source>
        <dbReference type="SAM" id="Phobius"/>
    </source>
</evidence>
<protein>
    <submittedName>
        <fullName evidence="2">Uncharacterized protein</fullName>
    </submittedName>
</protein>
<dbReference type="EMBL" id="JANAVB010030817">
    <property type="protein sequence ID" value="KAJ6812953.1"/>
    <property type="molecule type" value="Genomic_DNA"/>
</dbReference>
<keyword evidence="3" id="KW-1185">Reference proteome</keyword>
<dbReference type="AlphaFoldDB" id="A0AAX6F9R1"/>
<name>A0AAX6F9R1_IRIPA</name>
<sequence>MCIYCLVYIDCLVHCSRSGTVVFIFSSCTFVSYCSLYRILCISDYIVDCFLSELYFALFLTEYVAGELEATWSTVILLELQDLVHYLDFIYGYYILDFIIVYFILPDLSPDDFVSNDLVDCGDFWDVYRCCG</sequence>
<keyword evidence="1" id="KW-1133">Transmembrane helix</keyword>
<dbReference type="Proteomes" id="UP001140949">
    <property type="component" value="Unassembled WGS sequence"/>
</dbReference>
<keyword evidence="1" id="KW-0812">Transmembrane</keyword>
<feature type="transmembrane region" description="Helical" evidence="1">
    <location>
        <begin position="86"/>
        <end position="105"/>
    </location>
</feature>
<reference evidence="2" key="2">
    <citation type="submission" date="2023-04" db="EMBL/GenBank/DDBJ databases">
        <authorList>
            <person name="Bruccoleri R.E."/>
            <person name="Oakeley E.J."/>
            <person name="Faust A.-M."/>
            <person name="Dessus-Babus S."/>
            <person name="Altorfer M."/>
            <person name="Burckhardt D."/>
            <person name="Oertli M."/>
            <person name="Naumann U."/>
            <person name="Petersen F."/>
            <person name="Wong J."/>
        </authorList>
    </citation>
    <scope>NUCLEOTIDE SEQUENCE</scope>
    <source>
        <strain evidence="2">GSM-AAB239-AS_SAM_17_03QT</strain>
        <tissue evidence="2">Leaf</tissue>
    </source>
</reference>
<organism evidence="2 3">
    <name type="scientific">Iris pallida</name>
    <name type="common">Sweet iris</name>
    <dbReference type="NCBI Taxonomy" id="29817"/>
    <lineage>
        <taxon>Eukaryota</taxon>
        <taxon>Viridiplantae</taxon>
        <taxon>Streptophyta</taxon>
        <taxon>Embryophyta</taxon>
        <taxon>Tracheophyta</taxon>
        <taxon>Spermatophyta</taxon>
        <taxon>Magnoliopsida</taxon>
        <taxon>Liliopsida</taxon>
        <taxon>Asparagales</taxon>
        <taxon>Iridaceae</taxon>
        <taxon>Iridoideae</taxon>
        <taxon>Irideae</taxon>
        <taxon>Iris</taxon>
    </lineage>
</organism>
<evidence type="ECO:0000313" key="2">
    <source>
        <dbReference type="EMBL" id="KAJ6812953.1"/>
    </source>
</evidence>
<accession>A0AAX6F9R1</accession>
<feature type="transmembrane region" description="Helical" evidence="1">
    <location>
        <begin position="45"/>
        <end position="65"/>
    </location>
</feature>
<proteinExistence type="predicted"/>
<gene>
    <name evidence="2" type="ORF">M6B38_146455</name>
</gene>
<comment type="caution">
    <text evidence="2">The sequence shown here is derived from an EMBL/GenBank/DDBJ whole genome shotgun (WGS) entry which is preliminary data.</text>
</comment>
<reference evidence="2" key="1">
    <citation type="journal article" date="2023" name="GigaByte">
        <title>Genome assembly of the bearded iris, Iris pallida Lam.</title>
        <authorList>
            <person name="Bruccoleri R.E."/>
            <person name="Oakeley E.J."/>
            <person name="Faust A.M.E."/>
            <person name="Altorfer M."/>
            <person name="Dessus-Babus S."/>
            <person name="Burckhardt D."/>
            <person name="Oertli M."/>
            <person name="Naumann U."/>
            <person name="Petersen F."/>
            <person name="Wong J."/>
        </authorList>
    </citation>
    <scope>NUCLEOTIDE SEQUENCE</scope>
    <source>
        <strain evidence="2">GSM-AAB239-AS_SAM_17_03QT</strain>
    </source>
</reference>
<evidence type="ECO:0000313" key="3">
    <source>
        <dbReference type="Proteomes" id="UP001140949"/>
    </source>
</evidence>
<feature type="transmembrane region" description="Helical" evidence="1">
    <location>
        <begin position="21"/>
        <end position="39"/>
    </location>
</feature>